<dbReference type="AlphaFoldDB" id="A0A4P9VMT8"/>
<dbReference type="SUPFAM" id="SSF160631">
    <property type="entry name" value="SMI1/KNR4-like"/>
    <property type="match status" value="1"/>
</dbReference>
<keyword evidence="3" id="KW-1185">Reference proteome</keyword>
<reference evidence="2 3" key="1">
    <citation type="submission" date="2017-04" db="EMBL/GenBank/DDBJ databases">
        <title>Draft genome sequence of Zooshikella ganghwensis VG4 isolated from Red Sea sediments.</title>
        <authorList>
            <person name="Rehman Z."/>
            <person name="Alam I."/>
            <person name="Kamau A."/>
            <person name="Bajic V."/>
            <person name="Leiknes T."/>
        </authorList>
    </citation>
    <scope>NUCLEOTIDE SEQUENCE [LARGE SCALE GENOMIC DNA]</scope>
    <source>
        <strain evidence="2 3">VG4</strain>
    </source>
</reference>
<dbReference type="SMART" id="SM00860">
    <property type="entry name" value="SMI1_KNR4"/>
    <property type="match status" value="1"/>
</dbReference>
<protein>
    <submittedName>
        <fullName evidence="2">SMI1/KNR4 family protein</fullName>
    </submittedName>
</protein>
<evidence type="ECO:0000313" key="3">
    <source>
        <dbReference type="Proteomes" id="UP000257039"/>
    </source>
</evidence>
<evidence type="ECO:0000313" key="2">
    <source>
        <dbReference type="EMBL" id="RDH43704.1"/>
    </source>
</evidence>
<sequence>MEIDVLIDEIRVMCEQIDPSISATLNPPAAEEEIASVEGQMGLTFPEAFKNYLLFMNGQTDPTRLHVFCEEGTLASLDEILSLWKMYNQVYEGQGDSSWSDKLIPFVDVEGSTTFIDSNTGSIVNMYDGENETLPFDGFNDWLLQKHKVLKGKKYVYQDGFMGFVGD</sequence>
<dbReference type="Proteomes" id="UP000257039">
    <property type="component" value="Unassembled WGS sequence"/>
</dbReference>
<dbReference type="EMBL" id="NDXW01000001">
    <property type="protein sequence ID" value="RDH43704.1"/>
    <property type="molecule type" value="Genomic_DNA"/>
</dbReference>
<dbReference type="Pfam" id="PF09346">
    <property type="entry name" value="SMI1_KNR4"/>
    <property type="match status" value="1"/>
</dbReference>
<dbReference type="RefSeq" id="WP_094786972.1">
    <property type="nucleotide sequence ID" value="NZ_NDXW01000001.1"/>
</dbReference>
<name>A0A4P9VMT8_9GAMM</name>
<organism evidence="2 3">
    <name type="scientific">Zooshikella ganghwensis</name>
    <dbReference type="NCBI Taxonomy" id="202772"/>
    <lineage>
        <taxon>Bacteria</taxon>
        <taxon>Pseudomonadati</taxon>
        <taxon>Pseudomonadota</taxon>
        <taxon>Gammaproteobacteria</taxon>
        <taxon>Oceanospirillales</taxon>
        <taxon>Zooshikellaceae</taxon>
        <taxon>Zooshikella</taxon>
    </lineage>
</organism>
<evidence type="ECO:0000259" key="1">
    <source>
        <dbReference type="SMART" id="SM00860"/>
    </source>
</evidence>
<comment type="caution">
    <text evidence="2">The sequence shown here is derived from an EMBL/GenBank/DDBJ whole genome shotgun (WGS) entry which is preliminary data.</text>
</comment>
<gene>
    <name evidence="2" type="ORF">B9G39_09775</name>
</gene>
<feature type="domain" description="Knr4/Smi1-like" evidence="1">
    <location>
        <begin position="28"/>
        <end position="145"/>
    </location>
</feature>
<dbReference type="Gene3D" id="3.40.1580.10">
    <property type="entry name" value="SMI1/KNR4-like"/>
    <property type="match status" value="1"/>
</dbReference>
<proteinExistence type="predicted"/>
<dbReference type="InterPro" id="IPR037883">
    <property type="entry name" value="Knr4/Smi1-like_sf"/>
</dbReference>
<accession>A0A4P9VMT8</accession>
<dbReference type="InterPro" id="IPR018958">
    <property type="entry name" value="Knr4/Smi1-like_dom"/>
</dbReference>